<dbReference type="AlphaFoldDB" id="A0A8S2LDA1"/>
<gene>
    <name evidence="1" type="ORF">TMI583_LOCUS20161</name>
</gene>
<reference evidence="1" key="1">
    <citation type="submission" date="2021-02" db="EMBL/GenBank/DDBJ databases">
        <authorList>
            <person name="Nowell W R."/>
        </authorList>
    </citation>
    <scope>NUCLEOTIDE SEQUENCE</scope>
</reference>
<dbReference type="Proteomes" id="UP000682733">
    <property type="component" value="Unassembled WGS sequence"/>
</dbReference>
<organism evidence="1 2">
    <name type="scientific">Didymodactylos carnosus</name>
    <dbReference type="NCBI Taxonomy" id="1234261"/>
    <lineage>
        <taxon>Eukaryota</taxon>
        <taxon>Metazoa</taxon>
        <taxon>Spiralia</taxon>
        <taxon>Gnathifera</taxon>
        <taxon>Rotifera</taxon>
        <taxon>Eurotatoria</taxon>
        <taxon>Bdelloidea</taxon>
        <taxon>Philodinida</taxon>
        <taxon>Philodinidae</taxon>
        <taxon>Didymodactylos</taxon>
    </lineage>
</organism>
<proteinExistence type="predicted"/>
<dbReference type="EMBL" id="CAJOBA010014914">
    <property type="protein sequence ID" value="CAF3885646.1"/>
    <property type="molecule type" value="Genomic_DNA"/>
</dbReference>
<comment type="caution">
    <text evidence="1">The sequence shown here is derived from an EMBL/GenBank/DDBJ whole genome shotgun (WGS) entry which is preliminary data.</text>
</comment>
<evidence type="ECO:0000313" key="2">
    <source>
        <dbReference type="Proteomes" id="UP000682733"/>
    </source>
</evidence>
<accession>A0A8S2LDA1</accession>
<sequence>MRTTQIRSGNYQNKTIPFALGNQRARKKTKQLKNLSRLLELGTINLKQYLTSLSFF</sequence>
<feature type="non-terminal residue" evidence="1">
    <location>
        <position position="56"/>
    </location>
</feature>
<evidence type="ECO:0000313" key="1">
    <source>
        <dbReference type="EMBL" id="CAF3885646.1"/>
    </source>
</evidence>
<name>A0A8S2LDA1_9BILA</name>
<protein>
    <submittedName>
        <fullName evidence="1">Uncharacterized protein</fullName>
    </submittedName>
</protein>